<feature type="domain" description="Zn(2)-C6 fungal-type" evidence="5">
    <location>
        <begin position="51"/>
        <end position="81"/>
    </location>
</feature>
<keyword evidence="1" id="KW-0805">Transcription regulation</keyword>
<dbReference type="InterPro" id="IPR021858">
    <property type="entry name" value="Fun_TF"/>
</dbReference>
<evidence type="ECO:0000256" key="3">
    <source>
        <dbReference type="ARBA" id="ARBA00023163"/>
    </source>
</evidence>
<dbReference type="InterPro" id="IPR001138">
    <property type="entry name" value="Zn2Cys6_DnaBD"/>
</dbReference>
<dbReference type="InterPro" id="IPR036864">
    <property type="entry name" value="Zn2-C6_fun-type_DNA-bd_sf"/>
</dbReference>
<reference evidence="6 7" key="1">
    <citation type="submission" date="2019-04" db="EMBL/GenBank/DDBJ databases">
        <title>Friends and foes A comparative genomics study of 23 Aspergillus species from section Flavi.</title>
        <authorList>
            <consortium name="DOE Joint Genome Institute"/>
            <person name="Kjaerbolling I."/>
            <person name="Vesth T."/>
            <person name="Frisvad J.C."/>
            <person name="Nybo J.L."/>
            <person name="Theobald S."/>
            <person name="Kildgaard S."/>
            <person name="Isbrandt T."/>
            <person name="Kuo A."/>
            <person name="Sato A."/>
            <person name="Lyhne E.K."/>
            <person name="Kogle M.E."/>
            <person name="Wiebenga A."/>
            <person name="Kun R.S."/>
            <person name="Lubbers R.J."/>
            <person name="Makela M.R."/>
            <person name="Barry K."/>
            <person name="Chovatia M."/>
            <person name="Clum A."/>
            <person name="Daum C."/>
            <person name="Haridas S."/>
            <person name="He G."/>
            <person name="LaButti K."/>
            <person name="Lipzen A."/>
            <person name="Mondo S."/>
            <person name="Riley R."/>
            <person name="Salamov A."/>
            <person name="Simmons B.A."/>
            <person name="Magnuson J.K."/>
            <person name="Henrissat B."/>
            <person name="Mortensen U.H."/>
            <person name="Larsen T.O."/>
            <person name="Devries R.P."/>
            <person name="Grigoriev I.V."/>
            <person name="Machida M."/>
            <person name="Baker S.E."/>
            <person name="Andersen M.R."/>
        </authorList>
    </citation>
    <scope>NUCLEOTIDE SEQUENCE [LARGE SCALE GENOMIC DNA]</scope>
    <source>
        <strain evidence="6 7">CBS 151.66</strain>
    </source>
</reference>
<keyword evidence="4" id="KW-0539">Nucleus</keyword>
<keyword evidence="7" id="KW-1185">Reference proteome</keyword>
<accession>A0A5N5X5R6</accession>
<evidence type="ECO:0000256" key="1">
    <source>
        <dbReference type="ARBA" id="ARBA00023015"/>
    </source>
</evidence>
<dbReference type="Proteomes" id="UP000326565">
    <property type="component" value="Unassembled WGS sequence"/>
</dbReference>
<dbReference type="PANTHER" id="PTHR47657">
    <property type="entry name" value="STEROL REGULATORY ELEMENT-BINDING PROTEIN ECM22"/>
    <property type="match status" value="1"/>
</dbReference>
<sequence>MSTMHRFKTLGAADDMDFEIGELGQTVFQVLNGQTPSIFHARRPHKKSRAGCTTCKKRRVKCDETKPSCMRCQRYGASCSYFPVASGKSQNAYKAASFWRPNSTTFSLSLKNIETGIEAILKSDSGFAPNLIEPNSSHSISIIAFQHFINCSTETVGNPSIRGVMKSDMIRVSFASPYLMYTILAVGTLHLNRISPDNKMRQYAETYFWQRAIKLYQAALSSNVTRQNVDHLISTCMFMGIGTLCPEDIKPTDSWVLSDRPGAMNWLCLQSGLKCIIDLAGPYLDTSIWGSAFQQTHKEEVQLYDQGVQQGREGLNPDLADLCGVDEFTTAETNPYYKPLRVLASIFGLERNFENSAQCATFMGRLENDFVALLRIRDPPALLILAQWMGLMCTLSHWQPWIEGRARAECIAICMYLEHSTDFRVLRLLQSSASACGYSSPNGTLLGAGC</sequence>
<dbReference type="PROSITE" id="PS50048">
    <property type="entry name" value="ZN2_CY6_FUNGAL_2"/>
    <property type="match status" value="1"/>
</dbReference>
<evidence type="ECO:0000256" key="2">
    <source>
        <dbReference type="ARBA" id="ARBA00023125"/>
    </source>
</evidence>
<evidence type="ECO:0000259" key="5">
    <source>
        <dbReference type="PROSITE" id="PS50048"/>
    </source>
</evidence>
<dbReference type="GO" id="GO:0009893">
    <property type="term" value="P:positive regulation of metabolic process"/>
    <property type="evidence" value="ECO:0007669"/>
    <property type="project" value="UniProtKB-ARBA"/>
</dbReference>
<dbReference type="EMBL" id="ML732185">
    <property type="protein sequence ID" value="KAB8076091.1"/>
    <property type="molecule type" value="Genomic_DNA"/>
</dbReference>
<dbReference type="Pfam" id="PF00172">
    <property type="entry name" value="Zn_clus"/>
    <property type="match status" value="1"/>
</dbReference>
<dbReference type="Pfam" id="PF11951">
    <property type="entry name" value="Fungal_trans_2"/>
    <property type="match status" value="1"/>
</dbReference>
<dbReference type="AlphaFoldDB" id="A0A5N5X5R6"/>
<dbReference type="Gene3D" id="4.10.240.10">
    <property type="entry name" value="Zn(2)-C6 fungal-type DNA-binding domain"/>
    <property type="match status" value="1"/>
</dbReference>
<gene>
    <name evidence="6" type="ORF">BDV29DRAFT_170770</name>
</gene>
<dbReference type="PRINTS" id="PR00755">
    <property type="entry name" value="AFLATOXINBRP"/>
</dbReference>
<evidence type="ECO:0000313" key="6">
    <source>
        <dbReference type="EMBL" id="KAB8076091.1"/>
    </source>
</evidence>
<protein>
    <recommendedName>
        <fullName evidence="5">Zn(2)-C6 fungal-type domain-containing protein</fullName>
    </recommendedName>
</protein>
<organism evidence="6 7">
    <name type="scientific">Aspergillus leporis</name>
    <dbReference type="NCBI Taxonomy" id="41062"/>
    <lineage>
        <taxon>Eukaryota</taxon>
        <taxon>Fungi</taxon>
        <taxon>Dikarya</taxon>
        <taxon>Ascomycota</taxon>
        <taxon>Pezizomycotina</taxon>
        <taxon>Eurotiomycetes</taxon>
        <taxon>Eurotiomycetidae</taxon>
        <taxon>Eurotiales</taxon>
        <taxon>Aspergillaceae</taxon>
        <taxon>Aspergillus</taxon>
        <taxon>Aspergillus subgen. Circumdati</taxon>
    </lineage>
</organism>
<proteinExistence type="predicted"/>
<dbReference type="SMART" id="SM00066">
    <property type="entry name" value="GAL4"/>
    <property type="match status" value="1"/>
</dbReference>
<dbReference type="GO" id="GO:0000981">
    <property type="term" value="F:DNA-binding transcription factor activity, RNA polymerase II-specific"/>
    <property type="evidence" value="ECO:0007669"/>
    <property type="project" value="InterPro"/>
</dbReference>
<dbReference type="GO" id="GO:0008270">
    <property type="term" value="F:zinc ion binding"/>
    <property type="evidence" value="ECO:0007669"/>
    <property type="project" value="InterPro"/>
</dbReference>
<dbReference type="SUPFAM" id="SSF57701">
    <property type="entry name" value="Zn2/Cys6 DNA-binding domain"/>
    <property type="match status" value="1"/>
</dbReference>
<name>A0A5N5X5R6_9EURO</name>
<evidence type="ECO:0000256" key="4">
    <source>
        <dbReference type="ARBA" id="ARBA00023242"/>
    </source>
</evidence>
<keyword evidence="2" id="KW-0238">DNA-binding</keyword>
<dbReference type="PANTHER" id="PTHR47657:SF15">
    <property type="entry name" value="ZN(II)2CYS6 TRANSCRIPTION FACTOR (EUROFUNG)"/>
    <property type="match status" value="1"/>
</dbReference>
<dbReference type="OrthoDB" id="416217at2759"/>
<dbReference type="GO" id="GO:0003677">
    <property type="term" value="F:DNA binding"/>
    <property type="evidence" value="ECO:0007669"/>
    <property type="project" value="UniProtKB-KW"/>
</dbReference>
<dbReference type="PROSITE" id="PS00463">
    <property type="entry name" value="ZN2_CY6_FUNGAL_1"/>
    <property type="match status" value="1"/>
</dbReference>
<evidence type="ECO:0000313" key="7">
    <source>
        <dbReference type="Proteomes" id="UP000326565"/>
    </source>
</evidence>
<dbReference type="InterPro" id="IPR052400">
    <property type="entry name" value="Zn2-C6_fungal_TF"/>
</dbReference>
<dbReference type="CDD" id="cd00067">
    <property type="entry name" value="GAL4"/>
    <property type="match status" value="1"/>
</dbReference>
<keyword evidence="3" id="KW-0804">Transcription</keyword>